<proteinExistence type="predicted"/>
<protein>
    <recommendedName>
        <fullName evidence="3">MABP domain-containing protein</fullName>
    </recommendedName>
</protein>
<gene>
    <name evidence="4" type="ORF">PHYBLDRAFT_187790</name>
</gene>
<dbReference type="STRING" id="763407.A0A163A6I9"/>
<dbReference type="CDD" id="cd07383">
    <property type="entry name" value="MPP_Dcr2"/>
    <property type="match status" value="1"/>
</dbReference>
<dbReference type="OrthoDB" id="783096at2759"/>
<feature type="transmembrane region" description="Helical" evidence="1">
    <location>
        <begin position="402"/>
        <end position="421"/>
    </location>
</feature>
<dbReference type="RefSeq" id="XP_018289451.1">
    <property type="nucleotide sequence ID" value="XM_018439423.1"/>
</dbReference>
<dbReference type="InterPro" id="IPR004843">
    <property type="entry name" value="Calcineurin-like_PHP"/>
</dbReference>
<dbReference type="InterPro" id="IPR029052">
    <property type="entry name" value="Metallo-depent_PP-like"/>
</dbReference>
<accession>A0A163A6I9</accession>
<dbReference type="VEuPathDB" id="FungiDB:PHYBLDRAFT_187790"/>
<dbReference type="GeneID" id="29000329"/>
<organism evidence="4 5">
    <name type="scientific">Phycomyces blakesleeanus (strain ATCC 8743b / DSM 1359 / FGSC 10004 / NBRC 33097 / NRRL 1555)</name>
    <dbReference type="NCBI Taxonomy" id="763407"/>
    <lineage>
        <taxon>Eukaryota</taxon>
        <taxon>Fungi</taxon>
        <taxon>Fungi incertae sedis</taxon>
        <taxon>Mucoromycota</taxon>
        <taxon>Mucoromycotina</taxon>
        <taxon>Mucoromycetes</taxon>
        <taxon>Mucorales</taxon>
        <taxon>Phycomycetaceae</taxon>
        <taxon>Phycomyces</taxon>
    </lineage>
</organism>
<dbReference type="PANTHER" id="PTHR32440:SF0">
    <property type="entry name" value="PHOSPHATASE DCR2-RELATED"/>
    <property type="match status" value="1"/>
</dbReference>
<dbReference type="PANTHER" id="PTHR32440">
    <property type="entry name" value="PHOSPHATASE DCR2-RELATED-RELATED"/>
    <property type="match status" value="1"/>
</dbReference>
<keyword evidence="1" id="KW-0812">Transmembrane</keyword>
<dbReference type="SUPFAM" id="SSF56300">
    <property type="entry name" value="Metallo-dependent phosphatases"/>
    <property type="match status" value="1"/>
</dbReference>
<evidence type="ECO:0000313" key="4">
    <source>
        <dbReference type="EMBL" id="OAD71411.1"/>
    </source>
</evidence>
<name>A0A163A6I9_PHYB8</name>
<dbReference type="Gene3D" id="3.60.21.10">
    <property type="match status" value="1"/>
</dbReference>
<evidence type="ECO:0000259" key="3">
    <source>
        <dbReference type="PROSITE" id="PS51498"/>
    </source>
</evidence>
<evidence type="ECO:0000313" key="5">
    <source>
        <dbReference type="Proteomes" id="UP000077315"/>
    </source>
</evidence>
<feature type="signal peptide" evidence="2">
    <location>
        <begin position="1"/>
        <end position="24"/>
    </location>
</feature>
<dbReference type="Pfam" id="PF00149">
    <property type="entry name" value="Metallophos"/>
    <property type="match status" value="1"/>
</dbReference>
<reference evidence="5" key="1">
    <citation type="submission" date="2015-06" db="EMBL/GenBank/DDBJ databases">
        <title>Expansion of signal transduction pathways in fungi by whole-genome duplication.</title>
        <authorList>
            <consortium name="DOE Joint Genome Institute"/>
            <person name="Corrochano L.M."/>
            <person name="Kuo A."/>
            <person name="Marcet-Houben M."/>
            <person name="Polaino S."/>
            <person name="Salamov A."/>
            <person name="Villalobos J.M."/>
            <person name="Alvarez M.I."/>
            <person name="Avalos J."/>
            <person name="Benito E.P."/>
            <person name="Benoit I."/>
            <person name="Burger G."/>
            <person name="Camino L.P."/>
            <person name="Canovas D."/>
            <person name="Cerda-Olmedo E."/>
            <person name="Cheng J.-F."/>
            <person name="Dominguez A."/>
            <person name="Elias M."/>
            <person name="Eslava A.P."/>
            <person name="Glaser F."/>
            <person name="Grimwood J."/>
            <person name="Gutierrez G."/>
            <person name="Heitman J."/>
            <person name="Henrissat B."/>
            <person name="Iturriaga E.A."/>
            <person name="Lang B.F."/>
            <person name="Lavin J.L."/>
            <person name="Lee S."/>
            <person name="Li W."/>
            <person name="Lindquist E."/>
            <person name="Lopez-Garcia S."/>
            <person name="Luque E.M."/>
            <person name="Marcos A.T."/>
            <person name="Martin J."/>
            <person name="McCluskey K."/>
            <person name="Medina H.R."/>
            <person name="Miralles-Duran A."/>
            <person name="Miyazaki A."/>
            <person name="Munoz-Torres E."/>
            <person name="Oguiza J.A."/>
            <person name="Ohm R."/>
            <person name="Olmedo M."/>
            <person name="Orejas M."/>
            <person name="Ortiz-Castellanos L."/>
            <person name="Pisabarro A.G."/>
            <person name="Rodriguez-Romero J."/>
            <person name="Ruiz-Herrera J."/>
            <person name="Ruiz-Vazquez R."/>
            <person name="Sanz C."/>
            <person name="Schackwitz W."/>
            <person name="Schmutz J."/>
            <person name="Shahriari M."/>
            <person name="Shelest E."/>
            <person name="Silva-Franco F."/>
            <person name="Soanes D."/>
            <person name="Syed K."/>
            <person name="Tagua V.G."/>
            <person name="Talbot N.J."/>
            <person name="Thon M."/>
            <person name="De vries R.P."/>
            <person name="Wiebenga A."/>
            <person name="Yadav J.S."/>
            <person name="Braun E.L."/>
            <person name="Baker S."/>
            <person name="Garre V."/>
            <person name="Horwitz B."/>
            <person name="Torres-Martinez S."/>
            <person name="Idnurm A."/>
            <person name="Herrera-Estrella A."/>
            <person name="Gabaldon T."/>
            <person name="Grigoriev I.V."/>
        </authorList>
    </citation>
    <scope>NUCLEOTIDE SEQUENCE [LARGE SCALE GENOMIC DNA]</scope>
    <source>
        <strain evidence="5">NRRL 1555(-)</strain>
    </source>
</reference>
<dbReference type="Proteomes" id="UP000077315">
    <property type="component" value="Unassembled WGS sequence"/>
</dbReference>
<keyword evidence="5" id="KW-1185">Reference proteome</keyword>
<keyword evidence="1" id="KW-1133">Transmembrane helix</keyword>
<keyword evidence="1" id="KW-0472">Membrane</keyword>
<evidence type="ECO:0000256" key="2">
    <source>
        <dbReference type="SAM" id="SignalP"/>
    </source>
</evidence>
<feature type="domain" description="MABP" evidence="3">
    <location>
        <begin position="123"/>
        <end position="267"/>
    </location>
</feature>
<feature type="chain" id="PRO_5007841452" description="MABP domain-containing protein" evidence="2">
    <location>
        <begin position="25"/>
        <end position="693"/>
    </location>
</feature>
<sequence length="693" mass="78072">MYICFWNLILVCTVIGYFCTAVQAYITDIKLVTCDGHRACPNFPGYKKLETNLNAGTKRSQIYMHIKDDPSSDPITDLLILKTPDPPKATGWTRLETDLNHNTVFDNQTAIWLYFTKDKRLSVNPVTSIIIKEGDSPVVGAEYRRLPVDLNEGVGGMPLYMFYSQLGPKEYLFDKNPITALTAKACFTDVCYMDGWERVEKDANEGVIVGMRIYLFYQRKRNSPPVTDIVLVLDDQTAPEGYNKVEVDLNFVTFRGASIYLWYKTLSNPSEEEKSTAIQQVAIEYGQNAVAPLGWERLSVDLNSNHDGKGGFGEPTFLFIQRGYHELPPRQPLVFRKDGTFKIVQLADLHFTNEVGKCKDTPVEFDCKGDDSTIATIERLLDHEKPDLVVFGGDNIDGNGCYFVFVLFCFVLSFVCVCIYIQNLVLIPKTYISGAVTDARAATFKFAEPVIKRKIPWVAVFGNHDDENDLTREELFEVIRRMPFSLNERGPLELPGTGNFALQVFSNATLEAHALTIYFLDSHGLATKDTYDSIDQEQLNWLQETSANYAQSGKGTQKPNALAFFHTPIWEYHGAEDKSVPKLGDQRETISSPRKKKNLSVLDAFVKAGDIKATGWQALHAYGHDHVNDYCIEQKGIQLCYSGGLGIGGYGAAHLGWPRRARVWEINRFGEGIVTWKRLDDGALTLHHYQTLL</sequence>
<evidence type="ECO:0000256" key="1">
    <source>
        <dbReference type="SAM" id="Phobius"/>
    </source>
</evidence>
<dbReference type="InterPro" id="IPR023341">
    <property type="entry name" value="MABP"/>
</dbReference>
<dbReference type="GO" id="GO:0016788">
    <property type="term" value="F:hydrolase activity, acting on ester bonds"/>
    <property type="evidence" value="ECO:0007669"/>
    <property type="project" value="TreeGrafter"/>
</dbReference>
<dbReference type="PROSITE" id="PS51498">
    <property type="entry name" value="MABP"/>
    <property type="match status" value="1"/>
</dbReference>
<dbReference type="AlphaFoldDB" id="A0A163A6I9"/>
<dbReference type="EMBL" id="KV440986">
    <property type="protein sequence ID" value="OAD71411.1"/>
    <property type="molecule type" value="Genomic_DNA"/>
</dbReference>
<keyword evidence="2" id="KW-0732">Signal</keyword>
<dbReference type="GO" id="GO:0005737">
    <property type="term" value="C:cytoplasm"/>
    <property type="evidence" value="ECO:0007669"/>
    <property type="project" value="UniProtKB-ARBA"/>
</dbReference>
<dbReference type="InParanoid" id="A0A163A6I9"/>
<dbReference type="Gene3D" id="2.100.10.50">
    <property type="match status" value="2"/>
</dbReference>